<comment type="pathway">
    <text evidence="1 6">Carbohydrate biosynthesis; dTDP-L-rhamnose biosynthesis.</text>
</comment>
<dbReference type="InterPro" id="IPR036291">
    <property type="entry name" value="NAD(P)-bd_dom_sf"/>
</dbReference>
<dbReference type="RefSeq" id="WP_379728362.1">
    <property type="nucleotide sequence ID" value="NZ_JBHRYJ010000003.1"/>
</dbReference>
<proteinExistence type="inferred from homology"/>
<keyword evidence="6 8" id="KW-0560">Oxidoreductase</keyword>
<keyword evidence="9" id="KW-1185">Reference proteome</keyword>
<evidence type="ECO:0000256" key="6">
    <source>
        <dbReference type="RuleBase" id="RU364082"/>
    </source>
</evidence>
<dbReference type="EC" id="1.1.1.133" evidence="3 6"/>
<keyword evidence="6" id="KW-0521">NADP</keyword>
<evidence type="ECO:0000313" key="8">
    <source>
        <dbReference type="EMBL" id="MFC3676999.1"/>
    </source>
</evidence>
<evidence type="ECO:0000256" key="5">
    <source>
        <dbReference type="ARBA" id="ARBA00048200"/>
    </source>
</evidence>
<gene>
    <name evidence="8" type="primary">rfbD</name>
    <name evidence="8" type="ORF">ACFOOQ_15680</name>
</gene>
<dbReference type="InterPro" id="IPR029903">
    <property type="entry name" value="RmlD-like-bd"/>
</dbReference>
<comment type="catalytic activity">
    <reaction evidence="5 6">
        <text>dTDP-beta-L-rhamnose + NADP(+) = dTDP-4-dehydro-beta-L-rhamnose + NADPH + H(+)</text>
        <dbReference type="Rhea" id="RHEA:21796"/>
        <dbReference type="ChEBI" id="CHEBI:15378"/>
        <dbReference type="ChEBI" id="CHEBI:57510"/>
        <dbReference type="ChEBI" id="CHEBI:57783"/>
        <dbReference type="ChEBI" id="CHEBI:58349"/>
        <dbReference type="ChEBI" id="CHEBI:62830"/>
        <dbReference type="EC" id="1.1.1.133"/>
    </reaction>
</comment>
<comment type="caution">
    <text evidence="8">The sequence shown here is derived from an EMBL/GenBank/DDBJ whole genome shotgun (WGS) entry which is preliminary data.</text>
</comment>
<dbReference type="Pfam" id="PF04321">
    <property type="entry name" value="RmlD_sub_bind"/>
    <property type="match status" value="1"/>
</dbReference>
<dbReference type="SUPFAM" id="SSF51735">
    <property type="entry name" value="NAD(P)-binding Rossmann-fold domains"/>
    <property type="match status" value="1"/>
</dbReference>
<comment type="function">
    <text evidence="6">Catalyzes the reduction of dTDP-6-deoxy-L-lyxo-4-hexulose to yield dTDP-L-rhamnose.</text>
</comment>
<dbReference type="InterPro" id="IPR005913">
    <property type="entry name" value="dTDP_dehydrorham_reduct"/>
</dbReference>
<feature type="domain" description="RmlD-like substrate binding" evidence="7">
    <location>
        <begin position="6"/>
        <end position="296"/>
    </location>
</feature>
<evidence type="ECO:0000256" key="3">
    <source>
        <dbReference type="ARBA" id="ARBA00012929"/>
    </source>
</evidence>
<evidence type="ECO:0000256" key="1">
    <source>
        <dbReference type="ARBA" id="ARBA00004781"/>
    </source>
</evidence>
<accession>A0ABV7VII2</accession>
<dbReference type="PANTHER" id="PTHR10491:SF4">
    <property type="entry name" value="METHIONINE ADENOSYLTRANSFERASE 2 SUBUNIT BETA"/>
    <property type="match status" value="1"/>
</dbReference>
<name>A0ABV7VII2_9PROT</name>
<comment type="similarity">
    <text evidence="2 6">Belongs to the dTDP-4-dehydrorhamnose reductase family.</text>
</comment>
<evidence type="ECO:0000256" key="4">
    <source>
        <dbReference type="ARBA" id="ARBA00017099"/>
    </source>
</evidence>
<comment type="cofactor">
    <cofactor evidence="6">
        <name>Mg(2+)</name>
        <dbReference type="ChEBI" id="CHEBI:18420"/>
    </cofactor>
    <text evidence="6">Binds 1 Mg(2+) ion per monomer.</text>
</comment>
<dbReference type="Proteomes" id="UP001595711">
    <property type="component" value="Unassembled WGS sequence"/>
</dbReference>
<organism evidence="8 9">
    <name type="scientific">Ferrovibrio xuzhouensis</name>
    <dbReference type="NCBI Taxonomy" id="1576914"/>
    <lineage>
        <taxon>Bacteria</taxon>
        <taxon>Pseudomonadati</taxon>
        <taxon>Pseudomonadota</taxon>
        <taxon>Alphaproteobacteria</taxon>
        <taxon>Rhodospirillales</taxon>
        <taxon>Rhodospirillaceae</taxon>
        <taxon>Ferrovibrio</taxon>
    </lineage>
</organism>
<protein>
    <recommendedName>
        <fullName evidence="4 6">dTDP-4-dehydrorhamnose reductase</fullName>
        <ecNumber evidence="3 6">1.1.1.133</ecNumber>
    </recommendedName>
</protein>
<dbReference type="Gene3D" id="3.40.50.720">
    <property type="entry name" value="NAD(P)-binding Rossmann-like Domain"/>
    <property type="match status" value="1"/>
</dbReference>
<reference evidence="9" key="1">
    <citation type="journal article" date="2019" name="Int. J. Syst. Evol. Microbiol.">
        <title>The Global Catalogue of Microorganisms (GCM) 10K type strain sequencing project: providing services to taxonomists for standard genome sequencing and annotation.</title>
        <authorList>
            <consortium name="The Broad Institute Genomics Platform"/>
            <consortium name="The Broad Institute Genome Sequencing Center for Infectious Disease"/>
            <person name="Wu L."/>
            <person name="Ma J."/>
        </authorList>
    </citation>
    <scope>NUCLEOTIDE SEQUENCE [LARGE SCALE GENOMIC DNA]</scope>
    <source>
        <strain evidence="9">KCTC 42182</strain>
    </source>
</reference>
<sequence length="299" mass="31324">MLRVAVIGGSNGQLARSLSETADAGCMVSLLGRPQVDLAEPAGLPEMLSGLLRDLAPQIVVNAAAYTAVDRAESEPDAAFRINRDGAAAVAQACAALGLPLVHVSTDYVFDGSGDRPWREDDACAPTGIYGRSKLEGERAVQAALPAAVILRTAWVHSPFGGNFVKTMLRLAGERDRLRVVADQQGCPTYAPDLAAAILTLAQRRVAAPDDPALGGIFHLAGSGATSWFGLAGEVMTVSARLGGPHRPVDPITTADYPTPARRPANSVLDCSRIDAAYGIRLPDWHAGVARCVARLLDT</sequence>
<dbReference type="EMBL" id="JBHRYJ010000003">
    <property type="protein sequence ID" value="MFC3676999.1"/>
    <property type="molecule type" value="Genomic_DNA"/>
</dbReference>
<evidence type="ECO:0000313" key="9">
    <source>
        <dbReference type="Proteomes" id="UP001595711"/>
    </source>
</evidence>
<dbReference type="CDD" id="cd05254">
    <property type="entry name" value="dTDP_HR_like_SDR_e"/>
    <property type="match status" value="1"/>
</dbReference>
<evidence type="ECO:0000259" key="7">
    <source>
        <dbReference type="Pfam" id="PF04321"/>
    </source>
</evidence>
<dbReference type="NCBIfam" id="TIGR01214">
    <property type="entry name" value="rmlD"/>
    <property type="match status" value="1"/>
</dbReference>
<dbReference type="PANTHER" id="PTHR10491">
    <property type="entry name" value="DTDP-4-DEHYDRORHAMNOSE REDUCTASE"/>
    <property type="match status" value="1"/>
</dbReference>
<evidence type="ECO:0000256" key="2">
    <source>
        <dbReference type="ARBA" id="ARBA00010944"/>
    </source>
</evidence>
<dbReference type="Gene3D" id="3.90.25.10">
    <property type="entry name" value="UDP-galactose 4-epimerase, domain 1"/>
    <property type="match status" value="1"/>
</dbReference>
<dbReference type="GO" id="GO:0008831">
    <property type="term" value="F:dTDP-4-dehydrorhamnose reductase activity"/>
    <property type="evidence" value="ECO:0007669"/>
    <property type="project" value="UniProtKB-EC"/>
</dbReference>